<name>A0ABV6MAU0_9ACTN</name>
<feature type="domain" description="AB hydrolase-1" evidence="1">
    <location>
        <begin position="30"/>
        <end position="257"/>
    </location>
</feature>
<dbReference type="EMBL" id="JBHLUH010000061">
    <property type="protein sequence ID" value="MFC0531825.1"/>
    <property type="molecule type" value="Genomic_DNA"/>
</dbReference>
<protein>
    <submittedName>
        <fullName evidence="2">Alpha/beta fold hydrolase</fullName>
    </submittedName>
</protein>
<evidence type="ECO:0000259" key="1">
    <source>
        <dbReference type="Pfam" id="PF00561"/>
    </source>
</evidence>
<dbReference type="InterPro" id="IPR029058">
    <property type="entry name" value="AB_hydrolase_fold"/>
</dbReference>
<organism evidence="2 3">
    <name type="scientific">Phytohabitans kaempferiae</name>
    <dbReference type="NCBI Taxonomy" id="1620943"/>
    <lineage>
        <taxon>Bacteria</taxon>
        <taxon>Bacillati</taxon>
        <taxon>Actinomycetota</taxon>
        <taxon>Actinomycetes</taxon>
        <taxon>Micromonosporales</taxon>
        <taxon>Micromonosporaceae</taxon>
    </lineage>
</organism>
<dbReference type="Proteomes" id="UP001589867">
    <property type="component" value="Unassembled WGS sequence"/>
</dbReference>
<dbReference type="Gene3D" id="3.40.50.1820">
    <property type="entry name" value="alpha/beta hydrolase"/>
    <property type="match status" value="1"/>
</dbReference>
<evidence type="ECO:0000313" key="3">
    <source>
        <dbReference type="Proteomes" id="UP001589867"/>
    </source>
</evidence>
<dbReference type="InterPro" id="IPR000073">
    <property type="entry name" value="AB_hydrolase_1"/>
</dbReference>
<comment type="caution">
    <text evidence="2">The sequence shown here is derived from an EMBL/GenBank/DDBJ whole genome shotgun (WGS) entry which is preliminary data.</text>
</comment>
<dbReference type="Pfam" id="PF00561">
    <property type="entry name" value="Abhydrolase_1"/>
    <property type="match status" value="1"/>
</dbReference>
<dbReference type="InterPro" id="IPR050266">
    <property type="entry name" value="AB_hydrolase_sf"/>
</dbReference>
<dbReference type="GO" id="GO:0016787">
    <property type="term" value="F:hydrolase activity"/>
    <property type="evidence" value="ECO:0007669"/>
    <property type="project" value="UniProtKB-KW"/>
</dbReference>
<dbReference type="RefSeq" id="WP_377256928.1">
    <property type="nucleotide sequence ID" value="NZ_JBHLUH010000061.1"/>
</dbReference>
<reference evidence="2 3" key="1">
    <citation type="submission" date="2024-09" db="EMBL/GenBank/DDBJ databases">
        <authorList>
            <person name="Sun Q."/>
            <person name="Mori K."/>
        </authorList>
    </citation>
    <scope>NUCLEOTIDE SEQUENCE [LARGE SCALE GENOMIC DNA]</scope>
    <source>
        <strain evidence="2 3">TBRC 3947</strain>
    </source>
</reference>
<gene>
    <name evidence="2" type="ORF">ACFFIA_29670</name>
</gene>
<accession>A0ABV6MAU0</accession>
<dbReference type="SUPFAM" id="SSF53474">
    <property type="entry name" value="alpha/beta-Hydrolases"/>
    <property type="match status" value="1"/>
</dbReference>
<evidence type="ECO:0000313" key="2">
    <source>
        <dbReference type="EMBL" id="MFC0531825.1"/>
    </source>
</evidence>
<keyword evidence="3" id="KW-1185">Reference proteome</keyword>
<dbReference type="PRINTS" id="PR00111">
    <property type="entry name" value="ABHYDROLASE"/>
</dbReference>
<sequence length="286" mass="30987">MLVERDLTLSFGGFKYQCRVAEQPEPVMAPVLLIGGAFQDRHSWARHQARLAPHATVVTVDLPGTGCADPLPARYGIEFLADAVHDMITELGLPALNIMGGSYGGTVAYRLAQRHPAAVRRLLLCGTALRVPEPTRTRAQATIDLLRAGDREAFVRETVALFLNGDPAATVHRRLAVTRLLEHQLRTLTPDEADKYATNTERVLACTTADVGPPPSCPLLVVTGEHDSLTTPAMCRALADACPDGRFVALGHADHLMPVQRAGEFADLMLRHFGGLPTDDLPYGVY</sequence>
<keyword evidence="2" id="KW-0378">Hydrolase</keyword>
<proteinExistence type="predicted"/>
<dbReference type="PANTHER" id="PTHR43798">
    <property type="entry name" value="MONOACYLGLYCEROL LIPASE"/>
    <property type="match status" value="1"/>
</dbReference>